<dbReference type="Gene3D" id="2.60.40.10">
    <property type="entry name" value="Immunoglobulins"/>
    <property type="match status" value="4"/>
</dbReference>
<dbReference type="Proteomes" id="UP000694915">
    <property type="component" value="Chromosome 15"/>
</dbReference>
<dbReference type="InterPro" id="IPR003961">
    <property type="entry name" value="FN3_dom"/>
</dbReference>
<dbReference type="CDD" id="cd00063">
    <property type="entry name" value="FN3"/>
    <property type="match status" value="1"/>
</dbReference>
<dbReference type="InterPro" id="IPR015321">
    <property type="entry name" value="TypeI_recpt_CBD"/>
</dbReference>
<keyword evidence="8" id="KW-0325">Glycoprotein</keyword>
<organism evidence="13 14">
    <name type="scientific">Microtus ochrogaster</name>
    <name type="common">Prairie vole</name>
    <dbReference type="NCBI Taxonomy" id="79684"/>
    <lineage>
        <taxon>Eukaryota</taxon>
        <taxon>Metazoa</taxon>
        <taxon>Chordata</taxon>
        <taxon>Craniata</taxon>
        <taxon>Vertebrata</taxon>
        <taxon>Euteleostomi</taxon>
        <taxon>Mammalia</taxon>
        <taxon>Eutheria</taxon>
        <taxon>Euarchontoglires</taxon>
        <taxon>Glires</taxon>
        <taxon>Rodentia</taxon>
        <taxon>Myomorpha</taxon>
        <taxon>Muroidea</taxon>
        <taxon>Cricetidae</taxon>
        <taxon>Arvicolinae</taxon>
        <taxon>Microtus</taxon>
    </lineage>
</organism>
<dbReference type="PANTHER" id="PTHR23037">
    <property type="entry name" value="CYTOKINE RECEPTOR"/>
    <property type="match status" value="1"/>
</dbReference>
<dbReference type="Pfam" id="PF21460">
    <property type="entry name" value="IL3Rb_N"/>
    <property type="match status" value="1"/>
</dbReference>
<feature type="signal peptide" evidence="11">
    <location>
        <begin position="1"/>
        <end position="28"/>
    </location>
</feature>
<keyword evidence="7 14" id="KW-0675">Receptor</keyword>
<keyword evidence="5 10" id="KW-0472">Membrane</keyword>
<dbReference type="GeneID" id="101988061"/>
<evidence type="ECO:0000256" key="1">
    <source>
        <dbReference type="ARBA" id="ARBA00004479"/>
    </source>
</evidence>
<reference evidence="14" key="1">
    <citation type="submission" date="2025-08" db="UniProtKB">
        <authorList>
            <consortium name="RefSeq"/>
        </authorList>
    </citation>
    <scope>IDENTIFICATION</scope>
</reference>
<evidence type="ECO:0000256" key="9">
    <source>
        <dbReference type="SAM" id="MobiDB-lite"/>
    </source>
</evidence>
<feature type="compositionally biased region" description="Pro residues" evidence="9">
    <location>
        <begin position="749"/>
        <end position="758"/>
    </location>
</feature>
<dbReference type="PROSITE" id="PS01355">
    <property type="entry name" value="HEMATOPO_REC_S_F1"/>
    <property type="match status" value="1"/>
</dbReference>
<feature type="region of interest" description="Disordered" evidence="9">
    <location>
        <begin position="651"/>
        <end position="682"/>
    </location>
</feature>
<dbReference type="InterPro" id="IPR003531">
    <property type="entry name" value="Hempt_rcpt_S_F1_CS"/>
</dbReference>
<evidence type="ECO:0000256" key="2">
    <source>
        <dbReference type="ARBA" id="ARBA00022692"/>
    </source>
</evidence>
<dbReference type="InterPro" id="IPR048668">
    <property type="entry name" value="IL3RB_N"/>
</dbReference>
<evidence type="ECO:0000256" key="5">
    <source>
        <dbReference type="ARBA" id="ARBA00023136"/>
    </source>
</evidence>
<feature type="transmembrane region" description="Helical" evidence="10">
    <location>
        <begin position="445"/>
        <end position="470"/>
    </location>
</feature>
<dbReference type="PROSITE" id="PS50853">
    <property type="entry name" value="FN3"/>
    <property type="match status" value="1"/>
</dbReference>
<feature type="domain" description="Fibronectin type-III" evidence="12">
    <location>
        <begin position="342"/>
        <end position="440"/>
    </location>
</feature>
<evidence type="ECO:0000256" key="6">
    <source>
        <dbReference type="ARBA" id="ARBA00023157"/>
    </source>
</evidence>
<gene>
    <name evidence="14" type="primary">Csf2rb</name>
</gene>
<keyword evidence="13" id="KW-1185">Reference proteome</keyword>
<protein>
    <submittedName>
        <fullName evidence="14">Cytokine receptor common subunit beta</fullName>
    </submittedName>
</protein>
<evidence type="ECO:0000256" key="8">
    <source>
        <dbReference type="ARBA" id="ARBA00023180"/>
    </source>
</evidence>
<feature type="compositionally biased region" description="Basic and acidic residues" evidence="9">
    <location>
        <begin position="671"/>
        <end position="682"/>
    </location>
</feature>
<keyword evidence="3 11" id="KW-0732">Signal</keyword>
<feature type="compositionally biased region" description="Basic and acidic residues" evidence="9">
    <location>
        <begin position="571"/>
        <end position="584"/>
    </location>
</feature>
<sequence>MDQQMALTWSLLYMVLLALCWKPGVTEAQDTIPLQTLRCYNDYTSRIICSWADLEDAQGLINMTLYRNPGKDYPVSCSLSDDLVWSECPSAHRCVPRRCVIAYTGFSMTDEDYYSFQPDRDVSIQLVVPLAQHVQPPPPKDIRISPSGDHFLLKWNWTLGDAQVPWLSQEDVEFEVAYKRLQDTWEDAPRLNTSDLWVSLASKLFLPSNIYVARVRTRLSLGSSLSGKPSRWSPGVQWNSQPGDKAQPQNLQCFFDGIQSLSCSWEVWNQVASSVSFGLFYRPSPAAPEKECSPVVKELQDSLCSRYHCNLTVSNPSAHSQYAVSVKLRKQGKFIKSSDHIQMHPPSLKVTKDGDSYNLRWETKKLLYSHIQHKFQVQYKKKLDSWEDSKTEILDHAHSMSLPRLVPSTSYSARVRVKPLPEYFGIWSEWSEECTWTTDWVMPTWGIVLILIILILILLLALRFGCAYGCRLYRKWKEKIPNPSKSLLFQDGGKGLWSPSSTSAFATKNLTPQGPQRNFFAELQGMSYSHTVDNEVSPLTIEVPKIVQDLPSGPDPTPVTLSEPTEQLSDGQRDPPTHFGKPESQKPNFDLNGPYLGPPTTHSLTNLQGQLVPPEISGSLKPELPHTLEYLCLPPGGQVQLVPLSQAMGMGQAVDAERESSLKTTESPSMEQRDSPSLDLRVEEQEPKDNAVTLSLNSGGTEDPVVASGYVTPADLVLTLPTGPPSTSLGPSPGLPSAQGPSLCVTLPGVPPGSPALPPPEFDDYVELPPSISQPPKIPLGNPVPPVPSSTAVSPGEHREEVAPTSPHHEGLLVLQQVGDYCFLPGLAPGSLSPHSKPPSPGLCPEMVDLDQNLSVKKPSCEPMPQVPAIQFFKSLKHQDYLSLPPWDSSQPGKVC</sequence>
<evidence type="ECO:0000313" key="13">
    <source>
        <dbReference type="Proteomes" id="UP000694915"/>
    </source>
</evidence>
<feature type="compositionally biased region" description="Polar residues" evidence="9">
    <location>
        <begin position="559"/>
        <end position="570"/>
    </location>
</feature>
<dbReference type="RefSeq" id="XP_005354308.1">
    <property type="nucleotide sequence ID" value="XM_005354251.2"/>
</dbReference>
<dbReference type="InterPro" id="IPR013783">
    <property type="entry name" value="Ig-like_fold"/>
</dbReference>
<accession>A0ABM0KWR5</accession>
<feature type="compositionally biased region" description="Low complexity" evidence="9">
    <location>
        <begin position="722"/>
        <end position="743"/>
    </location>
</feature>
<dbReference type="InterPro" id="IPR036116">
    <property type="entry name" value="FN3_sf"/>
</dbReference>
<evidence type="ECO:0000256" key="7">
    <source>
        <dbReference type="ARBA" id="ARBA00023170"/>
    </source>
</evidence>
<evidence type="ECO:0000313" key="14">
    <source>
        <dbReference type="RefSeq" id="XP_005354308.1"/>
    </source>
</evidence>
<dbReference type="PANTHER" id="PTHR23037:SF22">
    <property type="entry name" value="CYTOKINE RECEPTOR COMMON SUBUNIT BETA"/>
    <property type="match status" value="1"/>
</dbReference>
<evidence type="ECO:0000256" key="3">
    <source>
        <dbReference type="ARBA" id="ARBA00022729"/>
    </source>
</evidence>
<feature type="region of interest" description="Disordered" evidence="9">
    <location>
        <begin position="722"/>
        <end position="758"/>
    </location>
</feature>
<evidence type="ECO:0000256" key="11">
    <source>
        <dbReference type="SAM" id="SignalP"/>
    </source>
</evidence>
<feature type="region of interest" description="Disordered" evidence="9">
    <location>
        <begin position="547"/>
        <end position="606"/>
    </location>
</feature>
<dbReference type="SUPFAM" id="SSF49265">
    <property type="entry name" value="Fibronectin type III"/>
    <property type="match status" value="4"/>
</dbReference>
<comment type="subcellular location">
    <subcellularLocation>
        <location evidence="1">Membrane</location>
        <topology evidence="1">Single-pass type I membrane protein</topology>
    </subcellularLocation>
</comment>
<name>A0ABM0KWR5_MICOH</name>
<keyword evidence="6" id="KW-1015">Disulfide bond</keyword>
<evidence type="ECO:0000259" key="12">
    <source>
        <dbReference type="PROSITE" id="PS50853"/>
    </source>
</evidence>
<evidence type="ECO:0000256" key="4">
    <source>
        <dbReference type="ARBA" id="ARBA00022989"/>
    </source>
</evidence>
<dbReference type="Pfam" id="PF09240">
    <property type="entry name" value="IL6Ra-bind"/>
    <property type="match status" value="1"/>
</dbReference>
<feature type="chain" id="PRO_5046096418" evidence="11">
    <location>
        <begin position="29"/>
        <end position="896"/>
    </location>
</feature>
<feature type="region of interest" description="Disordered" evidence="9">
    <location>
        <begin position="777"/>
        <end position="804"/>
    </location>
</feature>
<keyword evidence="4 10" id="KW-1133">Transmembrane helix</keyword>
<evidence type="ECO:0000256" key="10">
    <source>
        <dbReference type="SAM" id="Phobius"/>
    </source>
</evidence>
<proteinExistence type="predicted"/>
<feature type="compositionally biased region" description="Pro residues" evidence="9">
    <location>
        <begin position="777"/>
        <end position="788"/>
    </location>
</feature>
<keyword evidence="2 10" id="KW-0812">Transmembrane</keyword>